<evidence type="ECO:0008006" key="5">
    <source>
        <dbReference type="Google" id="ProtNLM"/>
    </source>
</evidence>
<reference evidence="4" key="2">
    <citation type="journal article" date="2017" name="J. Anim. Genet.">
        <title>Multiple reference genome sequences of hot pepper reveal the massive evolution of plant disease resistance genes by retroduplication.</title>
        <authorList>
            <person name="Kim S."/>
            <person name="Park J."/>
            <person name="Yeom S.-I."/>
            <person name="Kim Y.-M."/>
            <person name="Seo E."/>
            <person name="Kim K.-T."/>
            <person name="Kim M.-S."/>
            <person name="Lee J.M."/>
            <person name="Cheong K."/>
            <person name="Shin H.-S."/>
            <person name="Kim S.-B."/>
            <person name="Han K."/>
            <person name="Lee J."/>
            <person name="Park M."/>
            <person name="Lee H.-A."/>
            <person name="Lee H.-Y."/>
            <person name="Lee Y."/>
            <person name="Oh S."/>
            <person name="Lee J.H."/>
            <person name="Choi E."/>
            <person name="Choi E."/>
            <person name="Lee S.E."/>
            <person name="Jeon J."/>
            <person name="Kim H."/>
            <person name="Choi G."/>
            <person name="Song H."/>
            <person name="Lee J."/>
            <person name="Lee S.-C."/>
            <person name="Kwon J.-K."/>
            <person name="Lee H.-Y."/>
            <person name="Koo N."/>
            <person name="Hong Y."/>
            <person name="Kim R.W."/>
            <person name="Kang W.-H."/>
            <person name="Huh J.H."/>
            <person name="Kang B.-C."/>
            <person name="Yang T.-J."/>
            <person name="Lee Y.-H."/>
            <person name="Bennetzen J.L."/>
            <person name="Choi D."/>
        </authorList>
    </citation>
    <scope>NUCLEOTIDE SEQUENCE [LARGE SCALE GENOMIC DNA]</scope>
    <source>
        <strain evidence="4">cv. PBC81</strain>
    </source>
</reference>
<accession>A0A2G2XIZ5</accession>
<feature type="transmembrane region" description="Helical" evidence="2">
    <location>
        <begin position="54"/>
        <end position="71"/>
    </location>
</feature>
<feature type="region of interest" description="Disordered" evidence="1">
    <location>
        <begin position="1"/>
        <end position="22"/>
    </location>
</feature>
<evidence type="ECO:0000313" key="3">
    <source>
        <dbReference type="EMBL" id="PHT57321.1"/>
    </source>
</evidence>
<keyword evidence="2" id="KW-1133">Transmembrane helix</keyword>
<dbReference type="EMBL" id="MLFT02000002">
    <property type="protein sequence ID" value="PHT57321.1"/>
    <property type="molecule type" value="Genomic_DNA"/>
</dbReference>
<reference evidence="3 4" key="1">
    <citation type="journal article" date="2017" name="Genome Biol.">
        <title>New reference genome sequences of hot pepper reveal the massive evolution of plant disease-resistance genes by retroduplication.</title>
        <authorList>
            <person name="Kim S."/>
            <person name="Park J."/>
            <person name="Yeom S.I."/>
            <person name="Kim Y.M."/>
            <person name="Seo E."/>
            <person name="Kim K.T."/>
            <person name="Kim M.S."/>
            <person name="Lee J.M."/>
            <person name="Cheong K."/>
            <person name="Shin H.S."/>
            <person name="Kim S.B."/>
            <person name="Han K."/>
            <person name="Lee J."/>
            <person name="Park M."/>
            <person name="Lee H.A."/>
            <person name="Lee H.Y."/>
            <person name="Lee Y."/>
            <person name="Oh S."/>
            <person name="Lee J.H."/>
            <person name="Choi E."/>
            <person name="Choi E."/>
            <person name="Lee S.E."/>
            <person name="Jeon J."/>
            <person name="Kim H."/>
            <person name="Choi G."/>
            <person name="Song H."/>
            <person name="Lee J."/>
            <person name="Lee S.C."/>
            <person name="Kwon J.K."/>
            <person name="Lee H.Y."/>
            <person name="Koo N."/>
            <person name="Hong Y."/>
            <person name="Kim R.W."/>
            <person name="Kang W.H."/>
            <person name="Huh J.H."/>
            <person name="Kang B.C."/>
            <person name="Yang T.J."/>
            <person name="Lee Y.H."/>
            <person name="Bennetzen J.L."/>
            <person name="Choi D."/>
        </authorList>
    </citation>
    <scope>NUCLEOTIDE SEQUENCE [LARGE SCALE GENOMIC DNA]</scope>
    <source>
        <strain evidence="4">cv. PBC81</strain>
    </source>
</reference>
<evidence type="ECO:0000256" key="2">
    <source>
        <dbReference type="SAM" id="Phobius"/>
    </source>
</evidence>
<sequence>MNKTSRYNMEAESSSQKPQMHMTSSRFSVPSCSSLLMAFLFALSASFQFNDPDWYFWIPLYALACLVNIVNEYTKIAKITLLMGTILFLKVVIEDVVFHQGIPGIWSFDTGERVVREKIGSGLVILSMSLLLRKGNPNNTTFSNHVEFGQSILVAISYGMSFAFFFSSKPEMKF</sequence>
<dbReference type="AlphaFoldDB" id="A0A2G2XIZ5"/>
<organism evidence="3 4">
    <name type="scientific">Capsicum baccatum</name>
    <name type="common">Peruvian pepper</name>
    <dbReference type="NCBI Taxonomy" id="33114"/>
    <lineage>
        <taxon>Eukaryota</taxon>
        <taxon>Viridiplantae</taxon>
        <taxon>Streptophyta</taxon>
        <taxon>Embryophyta</taxon>
        <taxon>Tracheophyta</taxon>
        <taxon>Spermatophyta</taxon>
        <taxon>Magnoliopsida</taxon>
        <taxon>eudicotyledons</taxon>
        <taxon>Gunneridae</taxon>
        <taxon>Pentapetalae</taxon>
        <taxon>asterids</taxon>
        <taxon>lamiids</taxon>
        <taxon>Solanales</taxon>
        <taxon>Solanaceae</taxon>
        <taxon>Solanoideae</taxon>
        <taxon>Capsiceae</taxon>
        <taxon>Capsicum</taxon>
    </lineage>
</organism>
<dbReference type="InterPro" id="IPR029377">
    <property type="entry name" value="TMEM220"/>
</dbReference>
<keyword evidence="2" id="KW-0812">Transmembrane</keyword>
<dbReference type="Pfam" id="PF15071">
    <property type="entry name" value="TMEM220"/>
    <property type="match status" value="1"/>
</dbReference>
<comment type="caution">
    <text evidence="3">The sequence shown here is derived from an EMBL/GenBank/DDBJ whole genome shotgun (WGS) entry which is preliminary data.</text>
</comment>
<feature type="transmembrane region" description="Helical" evidence="2">
    <location>
        <begin position="148"/>
        <end position="166"/>
    </location>
</feature>
<dbReference type="OrthoDB" id="9924288at2759"/>
<feature type="transmembrane region" description="Helical" evidence="2">
    <location>
        <begin position="76"/>
        <end position="93"/>
    </location>
</feature>
<keyword evidence="4" id="KW-1185">Reference proteome</keyword>
<evidence type="ECO:0000256" key="1">
    <source>
        <dbReference type="SAM" id="MobiDB-lite"/>
    </source>
</evidence>
<protein>
    <recommendedName>
        <fullName evidence="5">Transmembrane protein 220</fullName>
    </recommendedName>
</protein>
<evidence type="ECO:0000313" key="4">
    <source>
        <dbReference type="Proteomes" id="UP000224567"/>
    </source>
</evidence>
<dbReference type="PANTHER" id="PTHR34262:SF1">
    <property type="entry name" value="TRANSMEMBRANE PROTEIN 220"/>
    <property type="match status" value="1"/>
</dbReference>
<gene>
    <name evidence="3" type="ORF">CQW23_05807</name>
</gene>
<proteinExistence type="predicted"/>
<dbReference type="PANTHER" id="PTHR34262">
    <property type="entry name" value="TRANSMEMBRANE PROTEIN 220"/>
    <property type="match status" value="1"/>
</dbReference>
<dbReference type="Proteomes" id="UP000224567">
    <property type="component" value="Unassembled WGS sequence"/>
</dbReference>
<keyword evidence="2" id="KW-0472">Membrane</keyword>
<name>A0A2G2XIZ5_CAPBA</name>